<feature type="non-terminal residue" evidence="2">
    <location>
        <position position="1"/>
    </location>
</feature>
<evidence type="ECO:0000313" key="2">
    <source>
        <dbReference type="EMBL" id="RTH04524.1"/>
    </source>
</evidence>
<gene>
    <name evidence="2" type="ORF">CSW45_05080</name>
</gene>
<dbReference type="InterPro" id="IPR046252">
    <property type="entry name" value="DUF6285"/>
</dbReference>
<proteinExistence type="predicted"/>
<dbReference type="AlphaFoldDB" id="A0A430RAX2"/>
<reference evidence="2 3" key="1">
    <citation type="journal article" date="2019" name="Extremophiles">
        <title>Biogeography of thermophiles and predominance of Thermus scotoductus in domestic water heaters.</title>
        <authorList>
            <person name="Wilpiszeski R.L."/>
            <person name="Zhang Z."/>
            <person name="House C.H."/>
        </authorList>
    </citation>
    <scope>NUCLEOTIDE SEQUENCE [LARGE SCALE GENOMIC DNA]</scope>
    <source>
        <strain evidence="2 3">32_S32</strain>
    </source>
</reference>
<name>A0A430RAX2_THESC</name>
<feature type="domain" description="DUF6285" evidence="1">
    <location>
        <begin position="1"/>
        <end position="47"/>
    </location>
</feature>
<accession>A0A430RAX2</accession>
<comment type="caution">
    <text evidence="2">The sequence shown here is derived from an EMBL/GenBank/DDBJ whole genome shotgun (WGS) entry which is preliminary data.</text>
</comment>
<protein>
    <recommendedName>
        <fullName evidence="1">DUF6285 domain-containing protein</fullName>
    </recommendedName>
</protein>
<evidence type="ECO:0000259" key="1">
    <source>
        <dbReference type="Pfam" id="PF19802"/>
    </source>
</evidence>
<evidence type="ECO:0000313" key="3">
    <source>
        <dbReference type="Proteomes" id="UP000286910"/>
    </source>
</evidence>
<dbReference type="EMBL" id="PELR01000116">
    <property type="protein sequence ID" value="RTH04524.1"/>
    <property type="molecule type" value="Genomic_DNA"/>
</dbReference>
<organism evidence="2 3">
    <name type="scientific">Thermus scotoductus</name>
    <dbReference type="NCBI Taxonomy" id="37636"/>
    <lineage>
        <taxon>Bacteria</taxon>
        <taxon>Thermotogati</taxon>
        <taxon>Deinococcota</taxon>
        <taxon>Deinococci</taxon>
        <taxon>Thermales</taxon>
        <taxon>Thermaceae</taxon>
        <taxon>Thermus</taxon>
    </lineage>
</organism>
<dbReference type="Pfam" id="PF19802">
    <property type="entry name" value="DUF6285"/>
    <property type="match status" value="1"/>
</dbReference>
<dbReference type="Proteomes" id="UP000286910">
    <property type="component" value="Unassembled WGS sequence"/>
</dbReference>
<sequence length="52" mass="5780">LLGREGPLGELLRTLAARIREGQAPPGTLAFLKAHVGRKLRIASPRYLERYP</sequence>